<feature type="region of interest" description="Disordered" evidence="1">
    <location>
        <begin position="619"/>
        <end position="646"/>
    </location>
</feature>
<dbReference type="Proteomes" id="UP000762676">
    <property type="component" value="Unassembled WGS sequence"/>
</dbReference>
<feature type="compositionally biased region" description="Polar residues" evidence="1">
    <location>
        <begin position="2674"/>
        <end position="2686"/>
    </location>
</feature>
<evidence type="ECO:0000313" key="2">
    <source>
        <dbReference type="EMBL" id="GFS21241.1"/>
    </source>
</evidence>
<feature type="compositionally biased region" description="Polar residues" evidence="1">
    <location>
        <begin position="2404"/>
        <end position="2413"/>
    </location>
</feature>
<proteinExistence type="predicted"/>
<feature type="compositionally biased region" description="Polar residues" evidence="1">
    <location>
        <begin position="3595"/>
        <end position="3604"/>
    </location>
</feature>
<feature type="region of interest" description="Disordered" evidence="1">
    <location>
        <begin position="1861"/>
        <end position="1914"/>
    </location>
</feature>
<evidence type="ECO:0000313" key="3">
    <source>
        <dbReference type="Proteomes" id="UP000762676"/>
    </source>
</evidence>
<feature type="region of interest" description="Disordered" evidence="1">
    <location>
        <begin position="1327"/>
        <end position="1354"/>
    </location>
</feature>
<feature type="region of interest" description="Disordered" evidence="1">
    <location>
        <begin position="3938"/>
        <end position="3960"/>
    </location>
</feature>
<feature type="compositionally biased region" description="Low complexity" evidence="1">
    <location>
        <begin position="243"/>
        <end position="278"/>
    </location>
</feature>
<feature type="compositionally biased region" description="Low complexity" evidence="1">
    <location>
        <begin position="1803"/>
        <end position="1814"/>
    </location>
</feature>
<feature type="compositionally biased region" description="Polar residues" evidence="1">
    <location>
        <begin position="1901"/>
        <end position="1914"/>
    </location>
</feature>
<feature type="compositionally biased region" description="Polar residues" evidence="1">
    <location>
        <begin position="1874"/>
        <end position="1890"/>
    </location>
</feature>
<protein>
    <submittedName>
        <fullName evidence="2">Uncharacterized protein</fullName>
    </submittedName>
</protein>
<feature type="compositionally biased region" description="Polar residues" evidence="1">
    <location>
        <begin position="912"/>
        <end position="978"/>
    </location>
</feature>
<feature type="compositionally biased region" description="Low complexity" evidence="1">
    <location>
        <begin position="4099"/>
        <end position="4110"/>
    </location>
</feature>
<feature type="compositionally biased region" description="Polar residues" evidence="1">
    <location>
        <begin position="2656"/>
        <end position="2666"/>
    </location>
</feature>
<feature type="compositionally biased region" description="Polar residues" evidence="1">
    <location>
        <begin position="1788"/>
        <end position="1802"/>
    </location>
</feature>
<feature type="region of interest" description="Disordered" evidence="1">
    <location>
        <begin position="1788"/>
        <end position="1815"/>
    </location>
</feature>
<feature type="region of interest" description="Disordered" evidence="1">
    <location>
        <begin position="4064"/>
        <end position="4115"/>
    </location>
</feature>
<feature type="compositionally biased region" description="Low complexity" evidence="1">
    <location>
        <begin position="3940"/>
        <end position="3953"/>
    </location>
</feature>
<feature type="region of interest" description="Disordered" evidence="1">
    <location>
        <begin position="1523"/>
        <end position="1547"/>
    </location>
</feature>
<feature type="region of interest" description="Disordered" evidence="1">
    <location>
        <begin position="2401"/>
        <end position="2433"/>
    </location>
</feature>
<feature type="region of interest" description="Disordered" evidence="1">
    <location>
        <begin position="2647"/>
        <end position="2693"/>
    </location>
</feature>
<feature type="compositionally biased region" description="Polar residues" evidence="1">
    <location>
        <begin position="2804"/>
        <end position="2830"/>
    </location>
</feature>
<feature type="compositionally biased region" description="Polar residues" evidence="1">
    <location>
        <begin position="3774"/>
        <end position="3794"/>
    </location>
</feature>
<feature type="region of interest" description="Disordered" evidence="1">
    <location>
        <begin position="3701"/>
        <end position="3721"/>
    </location>
</feature>
<feature type="region of interest" description="Disordered" evidence="1">
    <location>
        <begin position="2718"/>
        <end position="2739"/>
    </location>
</feature>
<feature type="region of interest" description="Disordered" evidence="1">
    <location>
        <begin position="3816"/>
        <end position="3890"/>
    </location>
</feature>
<feature type="compositionally biased region" description="Low complexity" evidence="1">
    <location>
        <begin position="494"/>
        <end position="504"/>
    </location>
</feature>
<organism evidence="2 3">
    <name type="scientific">Elysia marginata</name>
    <dbReference type="NCBI Taxonomy" id="1093978"/>
    <lineage>
        <taxon>Eukaryota</taxon>
        <taxon>Metazoa</taxon>
        <taxon>Spiralia</taxon>
        <taxon>Lophotrochozoa</taxon>
        <taxon>Mollusca</taxon>
        <taxon>Gastropoda</taxon>
        <taxon>Heterobranchia</taxon>
        <taxon>Euthyneura</taxon>
        <taxon>Panpulmonata</taxon>
        <taxon>Sacoglossa</taxon>
        <taxon>Placobranchoidea</taxon>
        <taxon>Plakobranchidae</taxon>
        <taxon>Elysia</taxon>
    </lineage>
</organism>
<feature type="compositionally biased region" description="Low complexity" evidence="1">
    <location>
        <begin position="3039"/>
        <end position="3053"/>
    </location>
</feature>
<feature type="compositionally biased region" description="Polar residues" evidence="1">
    <location>
        <begin position="1620"/>
        <end position="1644"/>
    </location>
</feature>
<feature type="region of interest" description="Disordered" evidence="1">
    <location>
        <begin position="3505"/>
        <end position="3524"/>
    </location>
</feature>
<feature type="compositionally biased region" description="Low complexity" evidence="1">
    <location>
        <begin position="2493"/>
        <end position="2508"/>
    </location>
</feature>
<accession>A0AAV4JFW2</accession>
<feature type="compositionally biased region" description="Low complexity" evidence="1">
    <location>
        <begin position="1527"/>
        <end position="1547"/>
    </location>
</feature>
<feature type="region of interest" description="Disordered" evidence="1">
    <location>
        <begin position="912"/>
        <end position="981"/>
    </location>
</feature>
<feature type="compositionally biased region" description="Polar residues" evidence="1">
    <location>
        <begin position="3022"/>
        <end position="3038"/>
    </location>
</feature>
<feature type="region of interest" description="Disordered" evidence="1">
    <location>
        <begin position="4269"/>
        <end position="4288"/>
    </location>
</feature>
<gene>
    <name evidence="2" type="ORF">ElyMa_001589900</name>
</gene>
<reference evidence="2 3" key="1">
    <citation type="journal article" date="2021" name="Elife">
        <title>Chloroplast acquisition without the gene transfer in kleptoplastic sea slugs, Plakobranchus ocellatus.</title>
        <authorList>
            <person name="Maeda T."/>
            <person name="Takahashi S."/>
            <person name="Yoshida T."/>
            <person name="Shimamura S."/>
            <person name="Takaki Y."/>
            <person name="Nagai Y."/>
            <person name="Toyoda A."/>
            <person name="Suzuki Y."/>
            <person name="Arimoto A."/>
            <person name="Ishii H."/>
            <person name="Satoh N."/>
            <person name="Nishiyama T."/>
            <person name="Hasebe M."/>
            <person name="Maruyama T."/>
            <person name="Minagawa J."/>
            <person name="Obokata J."/>
            <person name="Shigenobu S."/>
        </authorList>
    </citation>
    <scope>NUCLEOTIDE SEQUENCE [LARGE SCALE GENOMIC DNA]</scope>
</reference>
<feature type="region of interest" description="Disordered" evidence="1">
    <location>
        <begin position="2460"/>
        <end position="2508"/>
    </location>
</feature>
<feature type="compositionally biased region" description="Low complexity" evidence="1">
    <location>
        <begin position="3816"/>
        <end position="3829"/>
    </location>
</feature>
<feature type="region of interest" description="Disordered" evidence="1">
    <location>
        <begin position="802"/>
        <end position="822"/>
    </location>
</feature>
<feature type="compositionally biased region" description="Basic and acidic residues" evidence="1">
    <location>
        <begin position="2418"/>
        <end position="2430"/>
    </location>
</feature>
<feature type="compositionally biased region" description="Polar residues" evidence="1">
    <location>
        <begin position="11"/>
        <end position="21"/>
    </location>
</feature>
<feature type="region of interest" description="Disordered" evidence="1">
    <location>
        <begin position="2767"/>
        <end position="2788"/>
    </location>
</feature>
<feature type="region of interest" description="Disordered" evidence="1">
    <location>
        <begin position="1"/>
        <end position="73"/>
    </location>
</feature>
<feature type="compositionally biased region" description="Basic and acidic residues" evidence="1">
    <location>
        <begin position="3710"/>
        <end position="3721"/>
    </location>
</feature>
<feature type="region of interest" description="Disordered" evidence="1">
    <location>
        <begin position="1620"/>
        <end position="1647"/>
    </location>
</feature>
<feature type="compositionally biased region" description="Polar residues" evidence="1">
    <location>
        <begin position="474"/>
        <end position="488"/>
    </location>
</feature>
<feature type="compositionally biased region" description="Basic residues" evidence="1">
    <location>
        <begin position="31"/>
        <end position="40"/>
    </location>
</feature>
<feature type="region of interest" description="Disordered" evidence="1">
    <location>
        <begin position="4318"/>
        <end position="4389"/>
    </location>
</feature>
<feature type="region of interest" description="Disordered" evidence="1">
    <location>
        <begin position="2999"/>
        <end position="3057"/>
    </location>
</feature>
<feature type="region of interest" description="Disordered" evidence="1">
    <location>
        <begin position="233"/>
        <end position="281"/>
    </location>
</feature>
<feature type="region of interest" description="Disordered" evidence="1">
    <location>
        <begin position="3164"/>
        <end position="3221"/>
    </location>
</feature>
<feature type="region of interest" description="Disordered" evidence="1">
    <location>
        <begin position="3769"/>
        <end position="3794"/>
    </location>
</feature>
<feature type="compositionally biased region" description="Basic and acidic residues" evidence="1">
    <location>
        <begin position="1"/>
        <end position="10"/>
    </location>
</feature>
<feature type="compositionally biased region" description="Basic and acidic residues" evidence="1">
    <location>
        <begin position="3872"/>
        <end position="3890"/>
    </location>
</feature>
<comment type="caution">
    <text evidence="2">The sequence shown here is derived from an EMBL/GenBank/DDBJ whole genome shotgun (WGS) entry which is preliminary data.</text>
</comment>
<evidence type="ECO:0000256" key="1">
    <source>
        <dbReference type="SAM" id="MobiDB-lite"/>
    </source>
</evidence>
<feature type="compositionally biased region" description="Basic residues" evidence="1">
    <location>
        <begin position="58"/>
        <end position="72"/>
    </location>
</feature>
<feature type="region of interest" description="Disordered" evidence="1">
    <location>
        <begin position="2804"/>
        <end position="2843"/>
    </location>
</feature>
<feature type="region of interest" description="Disordered" evidence="1">
    <location>
        <begin position="424"/>
        <end position="448"/>
    </location>
</feature>
<dbReference type="EMBL" id="BMAT01003163">
    <property type="protein sequence ID" value="GFS21241.1"/>
    <property type="molecule type" value="Genomic_DNA"/>
</dbReference>
<feature type="region of interest" description="Disordered" evidence="1">
    <location>
        <begin position="2565"/>
        <end position="2595"/>
    </location>
</feature>
<feature type="compositionally biased region" description="Low complexity" evidence="1">
    <location>
        <begin position="4366"/>
        <end position="4384"/>
    </location>
</feature>
<feature type="compositionally biased region" description="Basic and acidic residues" evidence="1">
    <location>
        <begin position="3505"/>
        <end position="3518"/>
    </location>
</feature>
<feature type="compositionally biased region" description="Polar residues" evidence="1">
    <location>
        <begin position="3838"/>
        <end position="3848"/>
    </location>
</feature>
<feature type="compositionally biased region" description="Low complexity" evidence="1">
    <location>
        <begin position="4331"/>
        <end position="4349"/>
    </location>
</feature>
<feature type="compositionally biased region" description="Polar residues" evidence="1">
    <location>
        <begin position="2582"/>
        <end position="2595"/>
    </location>
</feature>
<feature type="compositionally biased region" description="Polar residues" evidence="1">
    <location>
        <begin position="3862"/>
        <end position="3871"/>
    </location>
</feature>
<feature type="region of interest" description="Disordered" evidence="1">
    <location>
        <begin position="2030"/>
        <end position="2049"/>
    </location>
</feature>
<feature type="region of interest" description="Disordered" evidence="1">
    <location>
        <begin position="2075"/>
        <end position="2100"/>
    </location>
</feature>
<feature type="region of interest" description="Disordered" evidence="1">
    <location>
        <begin position="3309"/>
        <end position="3342"/>
    </location>
</feature>
<feature type="compositionally biased region" description="Basic residues" evidence="1">
    <location>
        <begin position="233"/>
        <end position="242"/>
    </location>
</feature>
<feature type="compositionally biased region" description="Basic and acidic residues" evidence="1">
    <location>
        <begin position="2777"/>
        <end position="2788"/>
    </location>
</feature>
<feature type="region of interest" description="Disordered" evidence="1">
    <location>
        <begin position="2952"/>
        <end position="2979"/>
    </location>
</feature>
<feature type="compositionally biased region" description="Basic and acidic residues" evidence="1">
    <location>
        <begin position="3314"/>
        <end position="3337"/>
    </location>
</feature>
<feature type="region of interest" description="Disordered" evidence="1">
    <location>
        <begin position="3547"/>
        <end position="3629"/>
    </location>
</feature>
<feature type="region of interest" description="Disordered" evidence="1">
    <location>
        <begin position="473"/>
        <end position="507"/>
    </location>
</feature>
<feature type="compositionally biased region" description="Polar residues" evidence="1">
    <location>
        <begin position="4318"/>
        <end position="4329"/>
    </location>
</feature>
<sequence length="4436" mass="476359">MDQIGKDGKEQATTSTGRATESSGKSSNVRKSSRSRKRSKKVLDGADTDLPELAASPVKKKAKKKIPTKKNRKDFLDNGRPFVCSLCNSKCINPSRVKNKDGPVYKERDGQMLQLCIDCGIAVSHTESKGPSQEQKHEFEEEGRQFAQHLAKYLGDNEAIRLYCSFYAIYKCGCIQNFISGSGQTKRKKYSCSDPGIPSLLPGESFDPPDEKADKAQKARYLLQLLKESKKRKNLLRSKRSRTSSNQSVSSVRSLDSQSGGDTDTGSNSGAAAGQAGEQDQRAVHQKGLESFILVHRTKLKKIGICERGCQRVLCYSNNFLHKKSVFGKEARLQRTKGKAALGQLDAVEDLPNFFCCDKACVKFAELKPGKVAYWRSQARQSQRESWKVISEILTSTQITGKRSSPFMLQIYHPGDWLLPGHSEEGLCGDSPVQRPGGGKGAWPEVPLETTETRREVLVSLLILYLSLSESSSGQPESVEQAKPQPSSLKFEGAQQTATTSSSAVSGPSFVHVKETASENSTQQSLSTGLKNAAQSSASLSASDTVCLNLLQSPTTYTLSDTGGDRLKQQPALTGQILDSSALESVFPGQNVQVLPVQTLTDPSQAVAVTVGASLPSRFLPSVGDSQQQSQPRAPLPPSHSQGPLTLLAPGLTNITSLILGTASGSLTNPRQAADVQQQFLHATEKLAGQSAVAISHPHLTPPNTSSTDSTNVCIARVHILPPASTPQQSILTPSFAPKDCGTLPVDPAGNAKRMFKEPPMALPNSQTAGVPKQNPVSTVQICAKDALLMPTYPQTLQVSNTQVSPVESQTSHVSNSATNPASSRLMSQLLFSDNQSLTVSGGTFSLSSQANQESPSQTLLPSCSNSMFSKDVTPLVATENSSLSNLTKADIREQDSGREANMTKFHNSFSKNNQEVEPSTQQIHSQQNVQDQGKRQSQTNKSSAQLAPQYSQHVTPSNEEQIQTHNVQQKPENSSQQEEPRILGQQDFTLITVLENGVPKLYVVPKNPGPPSTSALSSTLPVSTFHTLPPMAIPLGGSLVPQVHQTSPSLPMEVLPGLSQLLSQSQAVSSQSEVVFSRPQVVSSQPHVLPSYSKVLSSQPKVLLNQGIAVQALGRSPNTSLSDVAHPQTSEPVVVVSSLQDTRLTSDSQTALGSLPHLTVPIAANLPASFASNNPAETSLCLSTGGSDQFGSSKPRVSSVIQASPLSSCSKSLAQCHNQERMSSTPLQSSDVLTSALHAGNNTNWEVDKLTTDKEGNPGHKHLTQLTSEPVEVLPQHGTSVHQSNRAKGGLTPQVQPQIIGSEIAINRTHDLQDSVVSDSVSLNKDTSLSIPHGQPISKKPETGDSNSGSPVFVSRADNLTQTLSIDGASLSSDLVFQPVTCSPSSCVFDALSDSPMTHQFVSSFFNDLIQGSGRRLSFSGHSMSGPHTQTTLTSPIQPELFSKLLASNRSGSSSSSRQSPVFCVSSSSQLSSSYNLPALNIYPFLQLSDDNLQKLGTTTSPVCGTKVTYTAPSTLATQLTPSVAATSHQPPTTTTNSNPSSAPQSLGTLLEAHKSKPLPAQTGSNFHALSDLPDDGTCNVIKLSDSQCAGTNSQAYGAHNLSSLAAGDSQPLFVRNTEAVSSSPRPSQVVHSDLPTQSSSAGPTELRGGLLLEKLLSSDSIITAHTPPKGYLPVRSAAGTETALSSSTSNLPKATKITQSASDVPTCGQLGVNIRYPDQTQATNREISLAQHVQVEHGQVGTENNQAFGSDKTNADDAHNATVCQQSGQSLRNEQQTSGTIIQSAGKSLHQRPSNPNVLHSSDSSSSVKSPSQHIVQNILMTNKSQSLSAINDQHNLQSAQLSQQQVLTSLLLQQTNIHPNGSPEITEVTAGGTQVPASNQQSSSGDTLPQERPPVESLPNTINENTPLQNRGIGQQLSTVSKPLENQTSSAHLGNGKDVFPQAFQIVSMGEHKQQFVLLPQQLVQGKQEQLNQLPQQLLQHMSQQSPQSVSEEPQPLLQQIKPDSQKPQQFFQQTQSQQVLQQSQQVLQQPQSEQPQKMQTLSQQVLQLPQQKQALPQQPQPNQLSQLQPFFQQPQQKQQQQPSEQMLQSRQDPQKFPQQLSLQILPSGSQSPQCVLQLQNLSTPQEQSNSEVWLPQVSAGSKIQTDYPRVSSAALLSNSNKTEAASGVQSLAQPPTPDSNKWMTVPISVSTSVAPKPAKQRRLMPKLAPIPQQVKAKPKSSFILVPDKPGYPSLPLSSMDPKGLSWLTPGQTVQIRTIASQAEANKGLSGQPIILNPSGQQLLVQPVPGQLANLAQVINTPVQPGIKLLNVAQSQQNVVQHQSTPVCSQVTTTASSSLQQNALTPQPGGALASPVVASAEHKGVLIKQLPQVHVHEHQGLASLVLLPNDAMPSLAAGNSVVPSSNSAQVVSAEASRHAPSEHHEMQGKAGIHCGSTAETDLNTPHTHINLNQAGLNQAADKQQDSRQTDPGIRSLTPGQRDPGQSSVLQQQQQQQQRQAQDAAKQAVTTTTAQGVGVAQEQEPSQLSLLLQQLGCAPGQKLILNSDGTITANLGSSSLIFPSSHQEQPLPSAPVLITSGGQPNSSVPNGSSLSVENTSLLASGYEPSTLNTFVSSIDTYRSAVVDHANQILAKENKKFTLSAAGNSSSAANQNPEGKQTDPNSLPLGVNQMASNGVTTGNSTNREDQLQHQGLQISERNLGLGTSSHEVIDLTDESTASPSPSVTRLVNSSHPAIERQRPHSYLLEELSKNVVAAASQKQINTASGASAEDGQDYHGGNHLDSSQKLESDDLRFVSYKNLQNPPQRIQHQTADASLRSTTSTSSGNRLLLPSSQLSSASNAGMTTSASVFVEPSQSSKQLSQTSLAAGDMILLVSKDFQNPQTSEKTGGPGDSWADQSIKLNSHNVQILPVSSSMPQVCLSHCTPPQAIPISSCGLLPVAKSSVALPTPVKSPSVETPHKFTSSRGLTGAPKVSIPLQNLPENQQLSINALQGIQRPPSSVAPPSHEKPGSAPLPLVNPNSPKLLSKPQGTPTLASASQQFSQASTSSSIQRPNSIPIISGAIPRHAAVSASQALAFRRISNTPTDAVGPPNITIVSPSGSSPAQLLKFSAVCSSTLTPPLSVEQPVRYSQEVFIANQVQVSSNNSTIKDAVSVAHVPNLETGRPKQGHSKSKQNVLPSTVGKADNNGRQTAKSGQGSDSLKSSKETDAGSALSIPAHTGSSASAYREQLLQHHLNPGLKKPSKPRKRSSTINDILKMKNLQKQAEASKALPVQVGTSQATICEIIEMQGAGIDGLAGINVTVKSSNSHQYDKTKDKTDKQQLPESDMTRDNPHYLPGKTKAEYVNRSETYIPHRDLKLDAYTSSRGSSREPWSANKVIGAYVQDGFQTFANQSFRATNSLDQVQAVWSAKENSQNVLGHSETILSAGYTSRAPPAYEEATRGNKNLMGGIQAVASSQVDSAPYVLDHRASVMVGTKEAVVPSHSHDRITKVIDDLYMPDDHKSSSSYAEREKTVSTASSRCQSMNVPLFSSSGEVIPQITKEQRKDVTTRKVSPREVDQNTHGWKVPGVQRKLPTKGKGSAHLKRVQFSEDVSMQQTCSRPEEDNSSAELKAQLSSSIDPNSKGHLGVASDYHPLSEHVVLKHHLAKQGKRTEQQHSTNLAPDFADYRWHLSQDTLKPTPTTKPLSVVRYNQALSARRKTPSMENKGRSEEVKEKHQYKLHHENVNMDLGDQTLSKDTVLHEDSQTHIIGSKFTLAGTQDDVSWREPQDTASNAPASLVSGSINSDSRPSSFQIICAQGYSRLNRQRLLSTTSSESSCSPQVESRPFPHLPQKTAQQSQSASEHITGRAPEHYAMSASLSKNTSRYSGEDRSYIDDGGEGKGGNDRFAREFHKILQNVSTERQLSQSPAIRHDVIQEDYELSQQMMQQNFRAPMSGKSSFSSYKSSQSPPEQLLTPVHDEFNSSLIPGRSDEKETIHIYSPSRFGPRAPPEEEMLSLRVYARSPSNSSVNSLNSDVSANIISATSFSTVDGTLERVCDLMEGNSKLSNLNEMLRRKVTKAEQQAERFQQQRHHHSHSLSPAPTPGAASVDSEESGVLVEGEGRSSPLHSFSSQMDVSHLAGVIPMESSSNAGRRSRGKHPLTSGILLEGPSIDQETGRLLEDRFVQGSSSGIRRRHLSSGLRVSSDYFERVAVPHASPLSFTASKIGSPSSEMVLNECLRAGDPLVSSSTLRPPSQLDNEISTYSHGFLFSDSGQYRQRYPSSVDLKPMPHAQVFDPDSSLDGSRLRNIPSSLNFRIDPPDLLLSTTFFDSLQRQRNPSSSSMKDGSVTGNGNGNRSRNPSSSSLRQFFIGDFPQPLNVIRSRNPSGSSNRRSRPGSSSSDREFSSVNLAEDFISIADLFHTRSRNSSGDSNLEATVTTHMPLDIMQIYHA</sequence>
<feature type="region of interest" description="Disordered" evidence="1">
    <location>
        <begin position="4132"/>
        <end position="4153"/>
    </location>
</feature>
<feature type="compositionally biased region" description="Low complexity" evidence="1">
    <location>
        <begin position="2075"/>
        <end position="2095"/>
    </location>
</feature>
<feature type="compositionally biased region" description="Polar residues" evidence="1">
    <location>
        <begin position="2719"/>
        <end position="2736"/>
    </location>
</feature>
<keyword evidence="3" id="KW-1185">Reference proteome</keyword>
<feature type="compositionally biased region" description="Polar residues" evidence="1">
    <location>
        <begin position="3191"/>
        <end position="3205"/>
    </location>
</feature>
<feature type="compositionally biased region" description="Low complexity" evidence="1">
    <location>
        <begin position="2832"/>
        <end position="2843"/>
    </location>
</feature>
<name>A0AAV4JFW2_9GAST</name>
<feature type="compositionally biased region" description="Basic residues" evidence="1">
    <location>
        <begin position="3578"/>
        <end position="3590"/>
    </location>
</feature>
<feature type="compositionally biased region" description="Basic and acidic residues" evidence="1">
    <location>
        <begin position="3547"/>
        <end position="3564"/>
    </location>
</feature>